<organism evidence="2 3">
    <name type="scientific">Blastococcus carthaginiensis</name>
    <dbReference type="NCBI Taxonomy" id="3050034"/>
    <lineage>
        <taxon>Bacteria</taxon>
        <taxon>Bacillati</taxon>
        <taxon>Actinomycetota</taxon>
        <taxon>Actinomycetes</taxon>
        <taxon>Geodermatophilales</taxon>
        <taxon>Geodermatophilaceae</taxon>
        <taxon>Blastococcus</taxon>
    </lineage>
</organism>
<dbReference type="Proteomes" id="UP001233673">
    <property type="component" value="Unassembled WGS sequence"/>
</dbReference>
<keyword evidence="1" id="KW-0472">Membrane</keyword>
<feature type="transmembrane region" description="Helical" evidence="1">
    <location>
        <begin position="61"/>
        <end position="82"/>
    </location>
</feature>
<keyword evidence="3" id="KW-1185">Reference proteome</keyword>
<feature type="transmembrane region" description="Helical" evidence="1">
    <location>
        <begin position="168"/>
        <end position="187"/>
    </location>
</feature>
<evidence type="ECO:0008006" key="4">
    <source>
        <dbReference type="Google" id="ProtNLM"/>
    </source>
</evidence>
<keyword evidence="1" id="KW-0812">Transmembrane</keyword>
<reference evidence="3" key="1">
    <citation type="submission" date="2023-05" db="EMBL/GenBank/DDBJ databases">
        <title>Draft genome of Pseudofrankia sp. BMG5.37.</title>
        <authorList>
            <person name="Gtari M."/>
            <person name="Ghodhbane F."/>
            <person name="Sbissi I."/>
        </authorList>
    </citation>
    <scope>NUCLEOTIDE SEQUENCE [LARGE SCALE GENOMIC DNA]</scope>
    <source>
        <strain evidence="3">BMG 814</strain>
    </source>
</reference>
<feature type="transmembrane region" description="Helical" evidence="1">
    <location>
        <begin position="131"/>
        <end position="148"/>
    </location>
</feature>
<protein>
    <recommendedName>
        <fullName evidence="4">Integral membrane protein</fullName>
    </recommendedName>
</protein>
<proteinExistence type="predicted"/>
<feature type="transmembrane region" description="Helical" evidence="1">
    <location>
        <begin position="236"/>
        <end position="256"/>
    </location>
</feature>
<feature type="transmembrane region" description="Helical" evidence="1">
    <location>
        <begin position="6"/>
        <end position="24"/>
    </location>
</feature>
<evidence type="ECO:0000256" key="1">
    <source>
        <dbReference type="SAM" id="Phobius"/>
    </source>
</evidence>
<feature type="transmembrane region" description="Helical" evidence="1">
    <location>
        <begin position="199"/>
        <end position="230"/>
    </location>
</feature>
<accession>A0ABT9IDZ7</accession>
<dbReference type="RefSeq" id="WP_306000416.1">
    <property type="nucleotide sequence ID" value="NZ_JASNFN010000016.1"/>
</dbReference>
<sequence>MWWAWIVGGLVVWTAVAASLGVLIGKVIRRADDLATPSWAPAEQLAPAATAVRTRRRAVPLPPVGVGLAAAAVVLMATGFLLRLNGATGSAAQLLSMDAPFSLPRLFVAGLFAVAAIAAVAGAARNPGRRTWWLAVGVVAAGIASVKAGGTVHADAMAALYSAVGRPAAIAVSAVAALAVVGVLFFLSRTERRDRRRVLGSLAGYGVASVGLSALSALAPASLGIAATFIEESGEALAGVAFLVAVLIGVAPRLVLPAGWVLRRADDAHSLELAPQVVRPLGDQPR</sequence>
<feature type="transmembrane region" description="Helical" evidence="1">
    <location>
        <begin position="102"/>
        <end position="124"/>
    </location>
</feature>
<evidence type="ECO:0000313" key="3">
    <source>
        <dbReference type="Proteomes" id="UP001233673"/>
    </source>
</evidence>
<gene>
    <name evidence="2" type="ORF">QOZ88_14310</name>
</gene>
<evidence type="ECO:0000313" key="2">
    <source>
        <dbReference type="EMBL" id="MDP5183809.1"/>
    </source>
</evidence>
<name>A0ABT9IDZ7_9ACTN</name>
<keyword evidence="1" id="KW-1133">Transmembrane helix</keyword>
<dbReference type="EMBL" id="JASNFN010000016">
    <property type="protein sequence ID" value="MDP5183809.1"/>
    <property type="molecule type" value="Genomic_DNA"/>
</dbReference>
<comment type="caution">
    <text evidence="2">The sequence shown here is derived from an EMBL/GenBank/DDBJ whole genome shotgun (WGS) entry which is preliminary data.</text>
</comment>